<dbReference type="GO" id="GO:0004519">
    <property type="term" value="F:endonuclease activity"/>
    <property type="evidence" value="ECO:0007669"/>
    <property type="project" value="UniProtKB-KW"/>
</dbReference>
<organism evidence="3">
    <name type="scientific">viral metagenome</name>
    <dbReference type="NCBI Taxonomy" id="1070528"/>
    <lineage>
        <taxon>unclassified sequences</taxon>
        <taxon>metagenomes</taxon>
        <taxon>organismal metagenomes</taxon>
    </lineage>
</organism>
<keyword evidence="3" id="KW-0255">Endonuclease</keyword>
<keyword evidence="3" id="KW-0378">Hydrolase</keyword>
<gene>
    <name evidence="4" type="ORF">MM415A00233_0033</name>
    <name evidence="3" type="ORF">MM415B00478_0038</name>
</gene>
<sequence length="202" mass="22961">MDNPQATDGELGWLAGIIDGDGWVGVCVETEHWYRTGHNTRQKSIRTEVRITNTDMGIIDHAAEIMRKIGINPYIRQQGKTKNGTKVYDVSTKRMKSVAILLRPLVSHLAGTKRERAQLVLDFIESRKANPGVPNPAYANAGEEPGRKGPRTIRPYNEEELDIVERCIDLQTRKGASETTREARKRDLQKMRRKYHQLSEVI</sequence>
<dbReference type="SUPFAM" id="SSF55608">
    <property type="entry name" value="Homing endonucleases"/>
    <property type="match status" value="1"/>
</dbReference>
<feature type="domain" description="Homing endonuclease LAGLIDADG" evidence="2">
    <location>
        <begin position="45"/>
        <end position="90"/>
    </location>
</feature>
<dbReference type="InterPro" id="IPR027434">
    <property type="entry name" value="Homing_endonucl"/>
</dbReference>
<evidence type="ECO:0000256" key="1">
    <source>
        <dbReference type="SAM" id="MobiDB-lite"/>
    </source>
</evidence>
<protein>
    <submittedName>
        <fullName evidence="3">Putative homing endonuclease</fullName>
    </submittedName>
</protein>
<dbReference type="Pfam" id="PF14528">
    <property type="entry name" value="LAGLIDADG_3"/>
    <property type="match status" value="1"/>
</dbReference>
<dbReference type="EMBL" id="MT142522">
    <property type="protein sequence ID" value="QJA84031.1"/>
    <property type="molecule type" value="Genomic_DNA"/>
</dbReference>
<evidence type="ECO:0000313" key="3">
    <source>
        <dbReference type="EMBL" id="QJA64641.1"/>
    </source>
</evidence>
<dbReference type="Gene3D" id="3.10.28.10">
    <property type="entry name" value="Homing endonucleases"/>
    <property type="match status" value="1"/>
</dbReference>
<keyword evidence="3" id="KW-0540">Nuclease</keyword>
<evidence type="ECO:0000259" key="2">
    <source>
        <dbReference type="Pfam" id="PF14528"/>
    </source>
</evidence>
<dbReference type="EMBL" id="MT141523">
    <property type="protein sequence ID" value="QJA64641.1"/>
    <property type="molecule type" value="Genomic_DNA"/>
</dbReference>
<dbReference type="AlphaFoldDB" id="A0A6M3J672"/>
<proteinExistence type="predicted"/>
<evidence type="ECO:0000313" key="4">
    <source>
        <dbReference type="EMBL" id="QJA84031.1"/>
    </source>
</evidence>
<feature type="region of interest" description="Disordered" evidence="1">
    <location>
        <begin position="134"/>
        <end position="154"/>
    </location>
</feature>
<dbReference type="InterPro" id="IPR004860">
    <property type="entry name" value="LAGLIDADG_dom"/>
</dbReference>
<accession>A0A6M3J672</accession>
<reference evidence="3" key="1">
    <citation type="submission" date="2020-03" db="EMBL/GenBank/DDBJ databases">
        <title>The deep terrestrial virosphere.</title>
        <authorList>
            <person name="Holmfeldt K."/>
            <person name="Nilsson E."/>
            <person name="Simone D."/>
            <person name="Lopez-Fernandez M."/>
            <person name="Wu X."/>
            <person name="de Brujin I."/>
            <person name="Lundin D."/>
            <person name="Andersson A."/>
            <person name="Bertilsson S."/>
            <person name="Dopson M."/>
        </authorList>
    </citation>
    <scope>NUCLEOTIDE SEQUENCE</scope>
    <source>
        <strain evidence="4">MM415A00233</strain>
        <strain evidence="3">MM415B00478</strain>
    </source>
</reference>
<name>A0A6M3J672_9ZZZZ</name>